<feature type="signal peptide" evidence="3">
    <location>
        <begin position="1"/>
        <end position="18"/>
    </location>
</feature>
<reference evidence="5" key="1">
    <citation type="journal article" date="2019" name="Int. J. Syst. Evol. Microbiol.">
        <title>The Global Catalogue of Microorganisms (GCM) 10K type strain sequencing project: providing services to taxonomists for standard genome sequencing and annotation.</title>
        <authorList>
            <consortium name="The Broad Institute Genomics Platform"/>
            <consortium name="The Broad Institute Genome Sequencing Center for Infectious Disease"/>
            <person name="Wu L."/>
            <person name="Ma J."/>
        </authorList>
    </citation>
    <scope>NUCLEOTIDE SEQUENCE [LARGE SCALE GENOMIC DNA]</scope>
    <source>
        <strain evidence="5">KCTC 52232</strain>
    </source>
</reference>
<evidence type="ECO:0000313" key="4">
    <source>
        <dbReference type="EMBL" id="MFD2863547.1"/>
    </source>
</evidence>
<dbReference type="Gene3D" id="2.130.10.10">
    <property type="entry name" value="YVTN repeat-like/Quinoprotein amine dehydrogenase"/>
    <property type="match status" value="1"/>
</dbReference>
<keyword evidence="5" id="KW-1185">Reference proteome</keyword>
<dbReference type="SUPFAM" id="SSF51004">
    <property type="entry name" value="C-terminal (heme d1) domain of cytochrome cd1-nitrite reductase"/>
    <property type="match status" value="1"/>
</dbReference>
<evidence type="ECO:0000313" key="5">
    <source>
        <dbReference type="Proteomes" id="UP001597601"/>
    </source>
</evidence>
<keyword evidence="2" id="KW-0119">Carbohydrate metabolism</keyword>
<accession>A0ABW5XKP2</accession>
<name>A0ABW5XKP2_9SPHI</name>
<evidence type="ECO:0000256" key="3">
    <source>
        <dbReference type="SAM" id="SignalP"/>
    </source>
</evidence>
<dbReference type="Proteomes" id="UP001597601">
    <property type="component" value="Unassembled WGS sequence"/>
</dbReference>
<dbReference type="InterPro" id="IPR050282">
    <property type="entry name" value="Cycloisomerase_2"/>
</dbReference>
<proteinExistence type="inferred from homology"/>
<dbReference type="PANTHER" id="PTHR30344">
    <property type="entry name" value="6-PHOSPHOGLUCONOLACTONASE-RELATED"/>
    <property type="match status" value="1"/>
</dbReference>
<dbReference type="InterPro" id="IPR011048">
    <property type="entry name" value="Haem_d1_sf"/>
</dbReference>
<keyword evidence="2" id="KW-0313">Glucose metabolism</keyword>
<organism evidence="4 5">
    <name type="scientific">Mucilaginibacter antarcticus</name>
    <dbReference type="NCBI Taxonomy" id="1855725"/>
    <lineage>
        <taxon>Bacteria</taxon>
        <taxon>Pseudomonadati</taxon>
        <taxon>Bacteroidota</taxon>
        <taxon>Sphingobacteriia</taxon>
        <taxon>Sphingobacteriales</taxon>
        <taxon>Sphingobacteriaceae</taxon>
        <taxon>Mucilaginibacter</taxon>
    </lineage>
</organism>
<evidence type="ECO:0000256" key="1">
    <source>
        <dbReference type="ARBA" id="ARBA00005564"/>
    </source>
</evidence>
<feature type="chain" id="PRO_5046598163" evidence="3">
    <location>
        <begin position="19"/>
        <end position="381"/>
    </location>
</feature>
<keyword evidence="3" id="KW-0732">Signal</keyword>
<dbReference type="InterPro" id="IPR019405">
    <property type="entry name" value="Lactonase_7-beta_prop"/>
</dbReference>
<evidence type="ECO:0000256" key="2">
    <source>
        <dbReference type="ARBA" id="ARBA00022526"/>
    </source>
</evidence>
<sequence>MRKYLFAALLLAPALSFAQQKAAAPAAKTYDLLLGGYTLQGYDKGISVYRFDTETGKATLLSQVEGSANPDFLALSSDNKFVYSCNVNPKNGVEAEVSAFKFNKATGKLTLINKVAGGGINPVHISIDKDNKNVIVSYYSSGSIAVLPVNKDGSLGAVKQNIKYTGGSVHRNQKTPHVHMAIFDDSGKKVLVADLGSDKVYTYNYDNTKAEPLNPADPAYELTMPGDGPRHIEFSPDKKFAYIIQELSGYVRVYKYDNGKLTFIQTIAMMPEDFKVNSAADVHISPDGNFLYASNRNAADNVVQYAINKKDGKLSFVNRYPVSDEPRGFTIDPTGNYLLSAGQEANTIVFYKIDKATGKLTAMDTKLDVPQVTCFKWVAVD</sequence>
<comment type="caution">
    <text evidence="4">The sequence shown here is derived from an EMBL/GenBank/DDBJ whole genome shotgun (WGS) entry which is preliminary data.</text>
</comment>
<dbReference type="InterPro" id="IPR015943">
    <property type="entry name" value="WD40/YVTN_repeat-like_dom_sf"/>
</dbReference>
<dbReference type="PANTHER" id="PTHR30344:SF1">
    <property type="entry name" value="6-PHOSPHOGLUCONOLACTONASE"/>
    <property type="match status" value="1"/>
</dbReference>
<gene>
    <name evidence="4" type="ORF">ACFSYC_02500</name>
</gene>
<protein>
    <submittedName>
        <fullName evidence="4">Lactonase family protein</fullName>
    </submittedName>
</protein>
<dbReference type="RefSeq" id="WP_377123176.1">
    <property type="nucleotide sequence ID" value="NZ_JBHUHN010000001.1"/>
</dbReference>
<dbReference type="Pfam" id="PF10282">
    <property type="entry name" value="Lactonase"/>
    <property type="match status" value="1"/>
</dbReference>
<comment type="similarity">
    <text evidence="1">Belongs to the cycloisomerase 2 family.</text>
</comment>
<dbReference type="EMBL" id="JBHUON010000002">
    <property type="protein sequence ID" value="MFD2863547.1"/>
    <property type="molecule type" value="Genomic_DNA"/>
</dbReference>